<dbReference type="InterPro" id="IPR018561">
    <property type="entry name" value="AosR"/>
</dbReference>
<dbReference type="AlphaFoldDB" id="A0A1H0HCJ3"/>
<organism evidence="1 2">
    <name type="scientific">Nakamurella panacisegetis</name>
    <dbReference type="NCBI Taxonomy" id="1090615"/>
    <lineage>
        <taxon>Bacteria</taxon>
        <taxon>Bacillati</taxon>
        <taxon>Actinomycetota</taxon>
        <taxon>Actinomycetes</taxon>
        <taxon>Nakamurellales</taxon>
        <taxon>Nakamurellaceae</taxon>
        <taxon>Nakamurella</taxon>
    </lineage>
</organism>
<sequence>MRTFNKRFGRYSASFEREEATLISDLVDQVRQMLAGRRAESSVDPLARLTGMAPAPASAPKDPAMARLLPDFHASDAEFAAGMRMLREPDLIALKDSNAIRLLDSLPRGGGAVHLDGPTAQAWVAALNDVRLALGVRLDITDDDYELPPDADPEGMEVAIFATYRWLSAVQDSLVTALLD</sequence>
<name>A0A1H0HCJ3_9ACTN</name>
<dbReference type="RefSeq" id="WP_090473996.1">
    <property type="nucleotide sequence ID" value="NZ_LT629710.1"/>
</dbReference>
<protein>
    <submittedName>
        <fullName evidence="1">Uncharacterized protein</fullName>
    </submittedName>
</protein>
<dbReference type="OrthoDB" id="3268479at2"/>
<dbReference type="Pfam" id="PF09438">
    <property type="entry name" value="DUF2017"/>
    <property type="match status" value="1"/>
</dbReference>
<proteinExistence type="predicted"/>
<dbReference type="EMBL" id="LT629710">
    <property type="protein sequence ID" value="SDO16862.1"/>
    <property type="molecule type" value="Genomic_DNA"/>
</dbReference>
<evidence type="ECO:0000313" key="1">
    <source>
        <dbReference type="EMBL" id="SDO16862.1"/>
    </source>
</evidence>
<gene>
    <name evidence="1" type="ORF">SAMN04515671_0017</name>
</gene>
<evidence type="ECO:0000313" key="2">
    <source>
        <dbReference type="Proteomes" id="UP000198741"/>
    </source>
</evidence>
<dbReference type="Proteomes" id="UP000198741">
    <property type="component" value="Chromosome I"/>
</dbReference>
<keyword evidence="2" id="KW-1185">Reference proteome</keyword>
<accession>A0A1H0HCJ3</accession>
<dbReference type="STRING" id="1090615.SAMN04515671_0017"/>
<reference evidence="1 2" key="1">
    <citation type="submission" date="2016-10" db="EMBL/GenBank/DDBJ databases">
        <authorList>
            <person name="de Groot N.N."/>
        </authorList>
    </citation>
    <scope>NUCLEOTIDE SEQUENCE [LARGE SCALE GENOMIC DNA]</scope>
    <source>
        <strain evidence="2">P4-7,KCTC 19426,CECT 7604</strain>
    </source>
</reference>